<evidence type="ECO:0000313" key="5">
    <source>
        <dbReference type="Proteomes" id="UP000829794"/>
    </source>
</evidence>
<name>A0ABX6FJ27_9VIRU</name>
<keyword evidence="2" id="KW-0808">Transferase</keyword>
<protein>
    <submittedName>
        <fullName evidence="4">RNA dependent RNA polymerase</fullName>
    </submittedName>
</protein>
<proteinExistence type="predicted"/>
<sequence length="640" mass="71797">MVFTETYATRRSCRAYRSRLCETIWEATSTWAYLFGLEAPKFESKSDNCVDLSKEAKRFLQDCPSQDQEAIFAWVSIKKLQPASCRCMEAPLIKSVADHFKSPPPSLPHGYIRFARSVVRRLFPHGWDAGHYEKQVMYADPPLSACLENRRGGGGLHGFVSNPGFDRPVEGRYQQSSFLTTCLDGATRPLSSRSGLTVVQSAGKPRPLSKFSADALHLRPLHKAIYDKLSGEKWLCRGDFTTEVLQRAGFSYAAGEVLTSGDYKSATDNLSIEVAEAILDELLKNTVSVPGSMKAYAMSILRPTLFNLQHGIDSFVPRRGQMMGSYLSFPLLCLQNRIAFLYAGHSVGIDNSEFPCLINGDDILFRSGPRFSEHWMSTVSALSLEVERSKTSVSPFYGSLNSTLCRRFGSRYRVVATVRMGMLRESESLDSLARGFDSFIMGLKGSVRYRAAMSWFSWNIMKIRPLGLTTLDLGFRGPLAYRATKKFGLRVGHSCQKIPSLRFDNGLDLASSGCEFVDPASLQEGEKKASLFELSSWKWRTRYNVYSTARSKVSFMLAVSATRRDCPDLRAWMNFGYESHTTSMTIGGEKLFLRPREKNDRGFPLLIPRDDRLPTYDEVAYEIAGEVDVGSVEPLTEKKK</sequence>
<dbReference type="GeneID" id="80538811"/>
<evidence type="ECO:0000256" key="3">
    <source>
        <dbReference type="ARBA" id="ARBA00022695"/>
    </source>
</evidence>
<evidence type="ECO:0000256" key="1">
    <source>
        <dbReference type="ARBA" id="ARBA00022484"/>
    </source>
</evidence>
<dbReference type="InterPro" id="IPR043502">
    <property type="entry name" value="DNA/RNA_pol_sf"/>
</dbReference>
<keyword evidence="3" id="KW-0548">Nucleotidyltransferase</keyword>
<dbReference type="Proteomes" id="UP000829794">
    <property type="component" value="Segment"/>
</dbReference>
<dbReference type="SUPFAM" id="SSF56672">
    <property type="entry name" value="DNA/RNA polymerases"/>
    <property type="match status" value="1"/>
</dbReference>
<keyword evidence="5" id="KW-1185">Reference proteome</keyword>
<dbReference type="Pfam" id="PF05919">
    <property type="entry name" value="Mitovir_RNA_pol"/>
    <property type="match status" value="1"/>
</dbReference>
<keyword evidence="1" id="KW-0696">RNA-directed RNA polymerase</keyword>
<dbReference type="RefSeq" id="YP_010800269.1">
    <property type="nucleotide sequence ID" value="NC_076804.1"/>
</dbReference>
<reference evidence="4 5" key="1">
    <citation type="journal article" date="2020" name="Virus Evol.">
        <title>Analysis of the virome associated to grapevine downy mildew lesions reveals new mycovirus lineages.</title>
        <authorList>
            <person name="Chiapello M."/>
            <person name="Rodriguez-Romero J."/>
            <person name="Ayllon M.A."/>
            <person name="Turina M."/>
        </authorList>
    </citation>
    <scope>NUCLEOTIDE SEQUENCE [LARGE SCALE GENOMIC DNA]</scope>
    <source>
        <strain evidence="4">DMS5_37170</strain>
    </source>
</reference>
<evidence type="ECO:0000313" key="4">
    <source>
        <dbReference type="EMBL" id="QGY72605.1"/>
    </source>
</evidence>
<evidence type="ECO:0000256" key="2">
    <source>
        <dbReference type="ARBA" id="ARBA00022679"/>
    </source>
</evidence>
<dbReference type="InterPro" id="IPR008686">
    <property type="entry name" value="RNA_pol_mitovir"/>
</dbReference>
<organism evidence="4 5">
    <name type="scientific">Plasmopara viticola lesion associated ourmia-like virus 75</name>
    <dbReference type="NCBI Taxonomy" id="2686548"/>
    <lineage>
        <taxon>Viruses</taxon>
        <taxon>Riboviria</taxon>
        <taxon>Orthornavirae</taxon>
        <taxon>Lenarviricota</taxon>
        <taxon>Miaviricetes</taxon>
        <taxon>Ourlivirales</taxon>
        <taxon>Botourmiaviridae</taxon>
        <taxon>Scleroulivirus</taxon>
        <taxon>Scleroulivirus xiplasmoparae</taxon>
    </lineage>
</organism>
<dbReference type="EMBL" id="MN532662">
    <property type="protein sequence ID" value="QGY72605.1"/>
    <property type="molecule type" value="Genomic_RNA"/>
</dbReference>
<accession>A0ABX6FJ27</accession>